<name>A0A9J6H1F0_HAELO</name>
<feature type="compositionally biased region" description="Low complexity" evidence="1">
    <location>
        <begin position="101"/>
        <end position="123"/>
    </location>
</feature>
<keyword evidence="4" id="KW-1185">Reference proteome</keyword>
<dbReference type="GO" id="GO:0016020">
    <property type="term" value="C:membrane"/>
    <property type="evidence" value="ECO:0007669"/>
    <property type="project" value="TreeGrafter"/>
</dbReference>
<dbReference type="Gene3D" id="2.30.42.10">
    <property type="match status" value="1"/>
</dbReference>
<evidence type="ECO:0000259" key="2">
    <source>
        <dbReference type="PROSITE" id="PS50106"/>
    </source>
</evidence>
<dbReference type="SUPFAM" id="SSF50156">
    <property type="entry name" value="PDZ domain-like"/>
    <property type="match status" value="1"/>
</dbReference>
<dbReference type="VEuPathDB" id="VectorBase:HLOH_058696"/>
<dbReference type="PANTHER" id="PTHR16528:SF2">
    <property type="entry name" value="GOLGI-ASSOCIATED PDZ AND COILED-COIL MOTIF-CONTAINING PROTEIN"/>
    <property type="match status" value="1"/>
</dbReference>
<dbReference type="PROSITE" id="PS50106">
    <property type="entry name" value="PDZ"/>
    <property type="match status" value="1"/>
</dbReference>
<dbReference type="GO" id="GO:0005794">
    <property type="term" value="C:Golgi apparatus"/>
    <property type="evidence" value="ECO:0007669"/>
    <property type="project" value="InterPro"/>
</dbReference>
<organism evidence="3 4">
    <name type="scientific">Haemaphysalis longicornis</name>
    <name type="common">Bush tick</name>
    <dbReference type="NCBI Taxonomy" id="44386"/>
    <lineage>
        <taxon>Eukaryota</taxon>
        <taxon>Metazoa</taxon>
        <taxon>Ecdysozoa</taxon>
        <taxon>Arthropoda</taxon>
        <taxon>Chelicerata</taxon>
        <taxon>Arachnida</taxon>
        <taxon>Acari</taxon>
        <taxon>Parasitiformes</taxon>
        <taxon>Ixodida</taxon>
        <taxon>Ixodoidea</taxon>
        <taxon>Ixodidae</taxon>
        <taxon>Haemaphysalinae</taxon>
        <taxon>Haemaphysalis</taxon>
    </lineage>
</organism>
<feature type="domain" description="PDZ" evidence="2">
    <location>
        <begin position="1"/>
        <end position="50"/>
    </location>
</feature>
<sequence>MPAWRSGKLFVGDAILSANGVDLREAKHVEAVKVLSGLQGDIVLEVLYVSPDEDTDDEAQDSHNLRYHFFYPEDISEASVAPSDEENGVADRSLSRFATSPHATPGHAAATPPVPGGAVPAAAESKAESNPKVTAEVATPPEVKAVTPNSSSPARRTVAIAEVNGASDGRRRDVAT</sequence>
<evidence type="ECO:0000313" key="3">
    <source>
        <dbReference type="EMBL" id="KAH9381147.1"/>
    </source>
</evidence>
<comment type="caution">
    <text evidence="3">The sequence shown here is derived from an EMBL/GenBank/DDBJ whole genome shotgun (WGS) entry which is preliminary data.</text>
</comment>
<dbReference type="PANTHER" id="PTHR16528">
    <property type="entry name" value="GOLGI-ASSOCIATED PDZ AND COILED-COIL MOTIF-CONTAINING"/>
    <property type="match status" value="1"/>
</dbReference>
<dbReference type="Proteomes" id="UP000821853">
    <property type="component" value="Chromosome 9"/>
</dbReference>
<proteinExistence type="predicted"/>
<evidence type="ECO:0000313" key="4">
    <source>
        <dbReference type="Proteomes" id="UP000821853"/>
    </source>
</evidence>
<reference evidence="3 4" key="1">
    <citation type="journal article" date="2020" name="Cell">
        <title>Large-Scale Comparative Analyses of Tick Genomes Elucidate Their Genetic Diversity and Vector Capacities.</title>
        <authorList>
            <consortium name="Tick Genome and Microbiome Consortium (TIGMIC)"/>
            <person name="Jia N."/>
            <person name="Wang J."/>
            <person name="Shi W."/>
            <person name="Du L."/>
            <person name="Sun Y."/>
            <person name="Zhan W."/>
            <person name="Jiang J.F."/>
            <person name="Wang Q."/>
            <person name="Zhang B."/>
            <person name="Ji P."/>
            <person name="Bell-Sakyi L."/>
            <person name="Cui X.M."/>
            <person name="Yuan T.T."/>
            <person name="Jiang B.G."/>
            <person name="Yang W.F."/>
            <person name="Lam T.T."/>
            <person name="Chang Q.C."/>
            <person name="Ding S.J."/>
            <person name="Wang X.J."/>
            <person name="Zhu J.G."/>
            <person name="Ruan X.D."/>
            <person name="Zhao L."/>
            <person name="Wei J.T."/>
            <person name="Ye R.Z."/>
            <person name="Que T.C."/>
            <person name="Du C.H."/>
            <person name="Zhou Y.H."/>
            <person name="Cheng J.X."/>
            <person name="Dai P.F."/>
            <person name="Guo W.B."/>
            <person name="Han X.H."/>
            <person name="Huang E.J."/>
            <person name="Li L.F."/>
            <person name="Wei W."/>
            <person name="Gao Y.C."/>
            <person name="Liu J.Z."/>
            <person name="Shao H.Z."/>
            <person name="Wang X."/>
            <person name="Wang C.C."/>
            <person name="Yang T.C."/>
            <person name="Huo Q.B."/>
            <person name="Li W."/>
            <person name="Chen H.Y."/>
            <person name="Chen S.E."/>
            <person name="Zhou L.G."/>
            <person name="Ni X.B."/>
            <person name="Tian J.H."/>
            <person name="Sheng Y."/>
            <person name="Liu T."/>
            <person name="Pan Y.S."/>
            <person name="Xia L.Y."/>
            <person name="Li J."/>
            <person name="Zhao F."/>
            <person name="Cao W.C."/>
        </authorList>
    </citation>
    <scope>NUCLEOTIDE SEQUENCE [LARGE SCALE GENOMIC DNA]</scope>
    <source>
        <strain evidence="3">HaeL-2018</strain>
    </source>
</reference>
<feature type="region of interest" description="Disordered" evidence="1">
    <location>
        <begin position="77"/>
        <end position="176"/>
    </location>
</feature>
<dbReference type="OrthoDB" id="10063653at2759"/>
<dbReference type="AlphaFoldDB" id="A0A9J6H1F0"/>
<dbReference type="GO" id="GO:0030140">
    <property type="term" value="C:trans-Golgi network transport vesicle"/>
    <property type="evidence" value="ECO:0007669"/>
    <property type="project" value="TreeGrafter"/>
</dbReference>
<gene>
    <name evidence="3" type="ORF">HPB48_020804</name>
</gene>
<accession>A0A9J6H1F0</accession>
<dbReference type="GO" id="GO:2000009">
    <property type="term" value="P:negative regulation of protein localization to cell surface"/>
    <property type="evidence" value="ECO:0007669"/>
    <property type="project" value="TreeGrafter"/>
</dbReference>
<dbReference type="InterPro" id="IPR001478">
    <property type="entry name" value="PDZ"/>
</dbReference>
<dbReference type="Pfam" id="PF00595">
    <property type="entry name" value="PDZ"/>
    <property type="match status" value="1"/>
</dbReference>
<dbReference type="InterPro" id="IPR038879">
    <property type="entry name" value="GOPC"/>
</dbReference>
<dbReference type="GO" id="GO:0044325">
    <property type="term" value="F:transmembrane transporter binding"/>
    <property type="evidence" value="ECO:0007669"/>
    <property type="project" value="TreeGrafter"/>
</dbReference>
<dbReference type="EMBL" id="JABSTR010000011">
    <property type="protein sequence ID" value="KAH9381147.1"/>
    <property type="molecule type" value="Genomic_DNA"/>
</dbReference>
<protein>
    <recommendedName>
        <fullName evidence="2">PDZ domain-containing protein</fullName>
    </recommendedName>
</protein>
<evidence type="ECO:0000256" key="1">
    <source>
        <dbReference type="SAM" id="MobiDB-lite"/>
    </source>
</evidence>
<dbReference type="InterPro" id="IPR036034">
    <property type="entry name" value="PDZ_sf"/>
</dbReference>